<feature type="region of interest" description="Disordered" evidence="2">
    <location>
        <begin position="1000"/>
        <end position="1030"/>
    </location>
</feature>
<dbReference type="InterPro" id="IPR047187">
    <property type="entry name" value="SF1_C_Upf1"/>
</dbReference>
<evidence type="ECO:0000259" key="5">
    <source>
        <dbReference type="Pfam" id="PF25396"/>
    </source>
</evidence>
<evidence type="ECO:0000256" key="1">
    <source>
        <dbReference type="ARBA" id="ARBA00022806"/>
    </source>
</evidence>
<dbReference type="Pfam" id="PF13087">
    <property type="entry name" value="AAA_12"/>
    <property type="match status" value="1"/>
</dbReference>
<feature type="compositionally biased region" description="Polar residues" evidence="2">
    <location>
        <begin position="1145"/>
        <end position="1160"/>
    </location>
</feature>
<dbReference type="GO" id="GO:0004386">
    <property type="term" value="F:helicase activity"/>
    <property type="evidence" value="ECO:0007669"/>
    <property type="project" value="InterPro"/>
</dbReference>
<feature type="compositionally biased region" description="Polar residues" evidence="2">
    <location>
        <begin position="1176"/>
        <end position="1186"/>
    </location>
</feature>
<comment type="caution">
    <text evidence="6">The sequence shown here is derived from an EMBL/GenBank/DDBJ whole genome shotgun (WGS) entry which is preliminary data.</text>
</comment>
<dbReference type="SUPFAM" id="SSF52540">
    <property type="entry name" value="P-loop containing nucleoside triphosphate hydrolases"/>
    <property type="match status" value="1"/>
</dbReference>
<feature type="compositionally biased region" description="Acidic residues" evidence="2">
    <location>
        <begin position="1218"/>
        <end position="1227"/>
    </location>
</feature>
<keyword evidence="1" id="KW-0547">Nucleotide-binding</keyword>
<proteinExistence type="predicted"/>
<evidence type="ECO:0000259" key="3">
    <source>
        <dbReference type="Pfam" id="PF13086"/>
    </source>
</evidence>
<evidence type="ECO:0000313" key="7">
    <source>
        <dbReference type="Proteomes" id="UP000253153"/>
    </source>
</evidence>
<feature type="region of interest" description="Disordered" evidence="2">
    <location>
        <begin position="1"/>
        <end position="38"/>
    </location>
</feature>
<feature type="compositionally biased region" description="Low complexity" evidence="2">
    <location>
        <begin position="1019"/>
        <end position="1028"/>
    </location>
</feature>
<evidence type="ECO:0000256" key="2">
    <source>
        <dbReference type="SAM" id="MobiDB-lite"/>
    </source>
</evidence>
<dbReference type="Proteomes" id="UP000253153">
    <property type="component" value="Unassembled WGS sequence"/>
</dbReference>
<keyword evidence="1" id="KW-0067">ATP-binding</keyword>
<dbReference type="PANTHER" id="PTHR10887">
    <property type="entry name" value="DNA2/NAM7 HELICASE FAMILY"/>
    <property type="match status" value="1"/>
</dbReference>
<dbReference type="InterPro" id="IPR045055">
    <property type="entry name" value="DNA2/NAM7-like"/>
</dbReference>
<dbReference type="InterPro" id="IPR057373">
    <property type="entry name" value="ZNFX1"/>
</dbReference>
<dbReference type="AlphaFoldDB" id="A0A366S334"/>
<feature type="domain" description="DNA2/NAM7 helicase helicase" evidence="3">
    <location>
        <begin position="272"/>
        <end position="651"/>
    </location>
</feature>
<keyword evidence="7" id="KW-1185">Reference proteome</keyword>
<dbReference type="OrthoDB" id="409395at2759"/>
<dbReference type="RefSeq" id="XP_031018310.1">
    <property type="nucleotide sequence ID" value="XM_031157664.1"/>
</dbReference>
<dbReference type="GO" id="GO:0031380">
    <property type="term" value="C:nuclear RNA-directed RNA polymerase complex"/>
    <property type="evidence" value="ECO:0007669"/>
    <property type="project" value="TreeGrafter"/>
</dbReference>
<feature type="region of interest" description="Disordered" evidence="2">
    <location>
        <begin position="464"/>
        <end position="490"/>
    </location>
</feature>
<feature type="domain" description="ZNFX1" evidence="5">
    <location>
        <begin position="96"/>
        <end position="214"/>
    </location>
</feature>
<dbReference type="GO" id="GO:0031048">
    <property type="term" value="P:regulatory ncRNA-mediated heterochromatin formation"/>
    <property type="evidence" value="ECO:0007669"/>
    <property type="project" value="TreeGrafter"/>
</dbReference>
<keyword evidence="1" id="KW-0347">Helicase</keyword>
<sequence length="1227" mass="137571">MGRRCEVSRDETIARHVQHRHRTDPESRHWSTSPELPQPEELMAVEPATLPRGPYQEENFDKQAYLEFHYATSRFEGVELSRRAIQEFRERPLKQDSDDFHVYTQVHVQGYLLARTGPACQVSFSTECSESKIVWHQSSRLATGKLVALSPSSDNFKSQCFVAIVADRSILGGLEPDFEAGESENTAPRIQVFWASPDAAVIDPSVEMVMLETKSGFFESVRHAMVGLQHAAEFESKFDKYIIDGFKKECTAAFLTEDPKLVIQIPERARSFDASQWEAFNRMTSRQVAVVQGPPGTGKTFTSVVALESYVRTLKAGQGFQTIPPVIVAAQTNHALDQLLERCLSFEAVIARLGSRTESEAIKSRTLYNIRKDSKFAHGPIKGANRKLQQIQKDIRNLLEKCFPAELIAADEFLAEELITQNQYDSLKDEEYENAPIDRQDNDEAIDSIKQWLGVCLEPDETYVYRPPRGQREPPEDQSHAVDESKQENDTERLRGIFVPIKFHMTGSIPTAYANRYSLHSRAGKLLQNHQDLYEVDQTQRGLVYRYLRERLINARAKRFPELIKAYQVACDENKIASWTKDAKMLTNEKIEILGCTTTGLTKYRGLIAALNPRILMVEEAAETREANITSALFPSLDQIVLVGDHQQLVPRADVRELDCEPYNMHISLFERLVNLGLPYAVLQVQRRMVPSIREVVNVFYHKLTDHPSVNDPKNRPSIPGMGGQSLRWFNHSWNEAQNTDDFSYFNATEAKMIVCFVRYLIQNGVAPNRITILSFYQGQVNVLLETLRRDSTLAAKNPTKEWSVKTVDGFQGEENDIIILSIVRSARPGFVQNQNRAVVALSRAKCGLYIFGNVFNLLHSGAESYQTWSNVYDVFVEQRCIDDSLPVTCENHKAQTSISSIEDWDLIAGGGCKKLCEGKCIEGHPCTSTCHPFEEADRICSHPCERTLGCGHQCSALCGEPCTCGSCKKKMPVRLQREPRAQQAQRVEGLQAAWGKADGRRTKTMNRNGRGGSHRGSAHTGPSASDRSVVRVRSHSNEPDMLLDQSAPAVEPTIEEPTSEQLMETGYYAEGGPARYHAPRTSAAIPYPDISSLSLKWSPEKVSQKEQEAKRAVQQSSPCATTITTAFRPTTMGVDGSRRYGPKSFSSHTTPAPSPTRRQNLLDAAAGQGLDEQEGTTTNLVATRSESPDDEDLISFDQHDEQPGTNVESVATRSETSDDEDLISFD</sequence>
<dbReference type="PANTHER" id="PTHR10887:SF341">
    <property type="entry name" value="NFX1-TYPE ZINC FINGER-CONTAINING PROTEIN 1"/>
    <property type="match status" value="1"/>
</dbReference>
<dbReference type="GeneID" id="41992960"/>
<evidence type="ECO:0000313" key="6">
    <source>
        <dbReference type="EMBL" id="RBR23719.1"/>
    </source>
</evidence>
<feature type="region of interest" description="Disordered" evidence="2">
    <location>
        <begin position="1129"/>
        <end position="1227"/>
    </location>
</feature>
<evidence type="ECO:0000259" key="4">
    <source>
        <dbReference type="Pfam" id="PF13087"/>
    </source>
</evidence>
<feature type="compositionally biased region" description="Basic and acidic residues" evidence="2">
    <location>
        <begin position="470"/>
        <end position="490"/>
    </location>
</feature>
<feature type="compositionally biased region" description="Basic and acidic residues" evidence="2">
    <location>
        <begin position="1"/>
        <end position="14"/>
    </location>
</feature>
<name>A0A366S334_9HYPO</name>
<dbReference type="Pfam" id="PF13086">
    <property type="entry name" value="AAA_11"/>
    <property type="match status" value="1"/>
</dbReference>
<accession>A0A366S334</accession>
<gene>
    <name evidence="6" type="ORF">FIESC28_03515</name>
</gene>
<dbReference type="InterPro" id="IPR027417">
    <property type="entry name" value="P-loop_NTPase"/>
</dbReference>
<reference evidence="6 7" key="1">
    <citation type="submission" date="2018-06" db="EMBL/GenBank/DDBJ databases">
        <title>Fusarium incarnatum-equiseti species complex species 28.</title>
        <authorList>
            <person name="Gardiner D.M."/>
        </authorList>
    </citation>
    <scope>NUCLEOTIDE SEQUENCE [LARGE SCALE GENOMIC DNA]</scope>
    <source>
        <strain evidence="6 7">FIESC_28</strain>
    </source>
</reference>
<organism evidence="6 7">
    <name type="scientific">Fusarium coffeatum</name>
    <dbReference type="NCBI Taxonomy" id="231269"/>
    <lineage>
        <taxon>Eukaryota</taxon>
        <taxon>Fungi</taxon>
        <taxon>Dikarya</taxon>
        <taxon>Ascomycota</taxon>
        <taxon>Pezizomycotina</taxon>
        <taxon>Sordariomycetes</taxon>
        <taxon>Hypocreomycetidae</taxon>
        <taxon>Hypocreales</taxon>
        <taxon>Nectriaceae</taxon>
        <taxon>Fusarium</taxon>
        <taxon>Fusarium incarnatum-equiseti species complex</taxon>
    </lineage>
</organism>
<dbReference type="InterPro" id="IPR041679">
    <property type="entry name" value="DNA2/NAM7-like_C"/>
</dbReference>
<keyword evidence="1" id="KW-0378">Hydrolase</keyword>
<dbReference type="InterPro" id="IPR041677">
    <property type="entry name" value="DNA2/NAM7_AAA_11"/>
</dbReference>
<feature type="domain" description="DNA2/NAM7 helicase-like C-terminal" evidence="4">
    <location>
        <begin position="666"/>
        <end position="854"/>
    </location>
</feature>
<dbReference type="Pfam" id="PF25396">
    <property type="entry name" value="ZNFX1"/>
    <property type="match status" value="1"/>
</dbReference>
<dbReference type="Gene3D" id="3.40.50.300">
    <property type="entry name" value="P-loop containing nucleotide triphosphate hydrolases"/>
    <property type="match status" value="3"/>
</dbReference>
<evidence type="ECO:0008006" key="8">
    <source>
        <dbReference type="Google" id="ProtNLM"/>
    </source>
</evidence>
<dbReference type="CDD" id="cd18808">
    <property type="entry name" value="SF1_C_Upf1"/>
    <property type="match status" value="1"/>
</dbReference>
<protein>
    <recommendedName>
        <fullName evidence="8">Helicase ATP-binding domain-containing protein</fullName>
    </recommendedName>
</protein>
<dbReference type="EMBL" id="QKXC01000071">
    <property type="protein sequence ID" value="RBR23719.1"/>
    <property type="molecule type" value="Genomic_DNA"/>
</dbReference>
<feature type="compositionally biased region" description="Polar residues" evidence="2">
    <location>
        <begin position="1204"/>
        <end position="1215"/>
    </location>
</feature>